<protein>
    <submittedName>
        <fullName evidence="1">Uncharacterized protein</fullName>
    </submittedName>
</protein>
<dbReference type="AlphaFoldDB" id="A0A9W9SBD3"/>
<dbReference type="RefSeq" id="XP_056581497.1">
    <property type="nucleotide sequence ID" value="XM_056725247.1"/>
</dbReference>
<proteinExistence type="predicted"/>
<feature type="non-terminal residue" evidence="1">
    <location>
        <position position="1"/>
    </location>
</feature>
<evidence type="ECO:0000313" key="2">
    <source>
        <dbReference type="Proteomes" id="UP001147752"/>
    </source>
</evidence>
<evidence type="ECO:0000313" key="1">
    <source>
        <dbReference type="EMBL" id="KAJ5375511.1"/>
    </source>
</evidence>
<accession>A0A9W9SBD3</accession>
<sequence>IRGAAPSRCLVLPATTSTPSFAIVDTIHPITIIHHALPSSQQMKKTKKIVHRVQARASATQKRIRGRLSATGECIRGKFSAMCKFNKATTSVVPDESDQAIELIPTSQEMPNTYMYSDTPLCYVAPFADLNSKERNSSLGEWKSFEQRFHEDMGRHLPEEIVNRRSPFPFDWLPLDIRAKIWKYVLGNTKEAIFLRKDGIAPKIPTSMRFVSLDLMSEAWFAWINSMSNRTLVVVDFPRHAYLGLPCPILRDLSTVRLRALKFALGDKDAEKATRRNRQFVRFISKHRDDGFLAIRTLIIELRKNWTSGGFTEVDLAGLLSCGAFAHIERIRIHGWIRSESLDRLLKRAQRTA</sequence>
<dbReference type="Proteomes" id="UP001147752">
    <property type="component" value="Unassembled WGS sequence"/>
</dbReference>
<organism evidence="1 2">
    <name type="scientific">Penicillium concentricum</name>
    <dbReference type="NCBI Taxonomy" id="293559"/>
    <lineage>
        <taxon>Eukaryota</taxon>
        <taxon>Fungi</taxon>
        <taxon>Dikarya</taxon>
        <taxon>Ascomycota</taxon>
        <taxon>Pezizomycotina</taxon>
        <taxon>Eurotiomycetes</taxon>
        <taxon>Eurotiomycetidae</taxon>
        <taxon>Eurotiales</taxon>
        <taxon>Aspergillaceae</taxon>
        <taxon>Penicillium</taxon>
    </lineage>
</organism>
<comment type="caution">
    <text evidence="1">The sequence shown here is derived from an EMBL/GenBank/DDBJ whole genome shotgun (WGS) entry which is preliminary data.</text>
</comment>
<dbReference type="GeneID" id="81464430"/>
<gene>
    <name evidence="1" type="ORF">N7517_007517</name>
</gene>
<dbReference type="EMBL" id="JAPZBT010000002">
    <property type="protein sequence ID" value="KAJ5375511.1"/>
    <property type="molecule type" value="Genomic_DNA"/>
</dbReference>
<dbReference type="OrthoDB" id="4479239at2759"/>
<name>A0A9W9SBD3_9EURO</name>
<keyword evidence="2" id="KW-1185">Reference proteome</keyword>
<reference evidence="1" key="2">
    <citation type="journal article" date="2023" name="IMA Fungus">
        <title>Comparative genomic study of the Penicillium genus elucidates a diverse pangenome and 15 lateral gene transfer events.</title>
        <authorList>
            <person name="Petersen C."/>
            <person name="Sorensen T."/>
            <person name="Nielsen M.R."/>
            <person name="Sondergaard T.E."/>
            <person name="Sorensen J.L."/>
            <person name="Fitzpatrick D.A."/>
            <person name="Frisvad J.C."/>
            <person name="Nielsen K.L."/>
        </authorList>
    </citation>
    <scope>NUCLEOTIDE SEQUENCE</scope>
    <source>
        <strain evidence="1">IBT 3081</strain>
    </source>
</reference>
<reference evidence="1" key="1">
    <citation type="submission" date="2022-12" db="EMBL/GenBank/DDBJ databases">
        <authorList>
            <person name="Petersen C."/>
        </authorList>
    </citation>
    <scope>NUCLEOTIDE SEQUENCE</scope>
    <source>
        <strain evidence="1">IBT 3081</strain>
    </source>
</reference>